<dbReference type="EMBL" id="JADOXO010000107">
    <property type="protein sequence ID" value="KAF9813363.1"/>
    <property type="molecule type" value="Genomic_DNA"/>
</dbReference>
<dbReference type="AlphaFoldDB" id="A0A8H7P1V0"/>
<sequence length="75" mass="8935">MLGRARTRRQKHTTEEKFTAPRLSRVTEANADWRRETSRRGTPARHSRLSMRQCVSNKGVYTERQRSHHFQARLT</sequence>
<evidence type="ECO:0000256" key="1">
    <source>
        <dbReference type="SAM" id="MobiDB-lite"/>
    </source>
</evidence>
<reference evidence="2" key="2">
    <citation type="journal article" name="Front. Microbiol.">
        <title>Degradative Capacity of Two Strains of Rhodonia placenta: From Phenotype to Genotype.</title>
        <authorList>
            <person name="Kolle M."/>
            <person name="Horta M.A.C."/>
            <person name="Nowrousian M."/>
            <person name="Ohm R.A."/>
            <person name="Benz J.P."/>
            <person name="Pilgard A."/>
        </authorList>
    </citation>
    <scope>NUCLEOTIDE SEQUENCE</scope>
    <source>
        <strain evidence="2">FPRL280</strain>
    </source>
</reference>
<organism evidence="2 3">
    <name type="scientific">Rhodonia placenta</name>
    <dbReference type="NCBI Taxonomy" id="104341"/>
    <lineage>
        <taxon>Eukaryota</taxon>
        <taxon>Fungi</taxon>
        <taxon>Dikarya</taxon>
        <taxon>Basidiomycota</taxon>
        <taxon>Agaricomycotina</taxon>
        <taxon>Agaricomycetes</taxon>
        <taxon>Polyporales</taxon>
        <taxon>Adustoporiaceae</taxon>
        <taxon>Rhodonia</taxon>
    </lineage>
</organism>
<protein>
    <submittedName>
        <fullName evidence="2">Uncharacterized protein</fullName>
    </submittedName>
</protein>
<gene>
    <name evidence="2" type="ORF">IEO21_05655</name>
</gene>
<feature type="region of interest" description="Disordered" evidence="1">
    <location>
        <begin position="1"/>
        <end position="49"/>
    </location>
</feature>
<accession>A0A8H7P1V0</accession>
<reference evidence="2" key="1">
    <citation type="submission" date="2020-11" db="EMBL/GenBank/DDBJ databases">
        <authorList>
            <person name="Koelle M."/>
            <person name="Horta M.A.C."/>
            <person name="Nowrousian M."/>
            <person name="Ohm R.A."/>
            <person name="Benz P."/>
            <person name="Pilgard A."/>
        </authorList>
    </citation>
    <scope>NUCLEOTIDE SEQUENCE</scope>
    <source>
        <strain evidence="2">FPRL280</strain>
    </source>
</reference>
<name>A0A8H7P1V0_9APHY</name>
<evidence type="ECO:0000313" key="2">
    <source>
        <dbReference type="EMBL" id="KAF9813363.1"/>
    </source>
</evidence>
<comment type="caution">
    <text evidence="2">The sequence shown here is derived from an EMBL/GenBank/DDBJ whole genome shotgun (WGS) entry which is preliminary data.</text>
</comment>
<proteinExistence type="predicted"/>
<evidence type="ECO:0000313" key="3">
    <source>
        <dbReference type="Proteomes" id="UP000639403"/>
    </source>
</evidence>
<feature type="compositionally biased region" description="Basic residues" evidence="1">
    <location>
        <begin position="1"/>
        <end position="11"/>
    </location>
</feature>
<dbReference type="Proteomes" id="UP000639403">
    <property type="component" value="Unassembled WGS sequence"/>
</dbReference>